<evidence type="ECO:0000259" key="2">
    <source>
        <dbReference type="PROSITE" id="PS50212"/>
    </source>
</evidence>
<reference evidence="3" key="1">
    <citation type="submission" date="2025-08" db="UniProtKB">
        <authorList>
            <consortium name="Ensembl"/>
        </authorList>
    </citation>
    <scope>IDENTIFICATION</scope>
</reference>
<dbReference type="SUPFAM" id="SSF48366">
    <property type="entry name" value="Ras GEF"/>
    <property type="match status" value="1"/>
</dbReference>
<evidence type="ECO:0000256" key="1">
    <source>
        <dbReference type="PROSITE-ProRule" id="PRU00135"/>
    </source>
</evidence>
<name>A0A8C6GNY0_MUSSI</name>
<dbReference type="Proteomes" id="UP000694415">
    <property type="component" value="Unplaced"/>
</dbReference>
<dbReference type="AlphaFoldDB" id="A0A8C6GNY0"/>
<dbReference type="Gene3D" id="1.20.870.10">
    <property type="entry name" value="Son of sevenless (SoS) protein Chain: S domain 1"/>
    <property type="match status" value="1"/>
</dbReference>
<protein>
    <recommendedName>
        <fullName evidence="2">N-terminal Ras-GEF domain-containing protein</fullName>
    </recommendedName>
</protein>
<feature type="domain" description="N-terminal Ras-GEF" evidence="2">
    <location>
        <begin position="60"/>
        <end position="182"/>
    </location>
</feature>
<keyword evidence="1" id="KW-0344">Guanine-nucleotide releasing factor</keyword>
<dbReference type="PANTHER" id="PTHR46793:SF1">
    <property type="entry name" value="1700018F24RIK PROTEIN-RELATED"/>
    <property type="match status" value="1"/>
</dbReference>
<organism evidence="3 4">
    <name type="scientific">Mus spicilegus</name>
    <name type="common">Mound-building mouse</name>
    <dbReference type="NCBI Taxonomy" id="10103"/>
    <lineage>
        <taxon>Eukaryota</taxon>
        <taxon>Metazoa</taxon>
        <taxon>Chordata</taxon>
        <taxon>Craniata</taxon>
        <taxon>Vertebrata</taxon>
        <taxon>Euteleostomi</taxon>
        <taxon>Mammalia</taxon>
        <taxon>Eutheria</taxon>
        <taxon>Euarchontoglires</taxon>
        <taxon>Glires</taxon>
        <taxon>Rodentia</taxon>
        <taxon>Myomorpha</taxon>
        <taxon>Muroidea</taxon>
        <taxon>Muridae</taxon>
        <taxon>Murinae</taxon>
        <taxon>Mus</taxon>
        <taxon>Mus</taxon>
    </lineage>
</organism>
<sequence>MFRCFQTCRGSGHKKAKSSWLGHFWRRLIHPLTHLRHASRSEPKVCCENEQEPDSMPNHPRFDYKSREYVQQMIDYIPAAIQNRDYLCLDIFVAMYRTYATTWEVLDLLMKTYASFRTDCIEDQQTKSAIFSFLFGWFQKFPQDFYESPDLAVLSQFTEYVRLNVPFGDGDTQAREPLSMFKDQEAITLRLEEDCATTPDPPEQDVSGRQDTLALRPASMAEPQGDKQSREDTELVKRAVLDPFEPKAAIELLPTLDQALPASTDTHSPVDVAADEAADVAADEAADVAADEAADVSPARQLFVPYTVPTDTPDFVFPLPEVDI</sequence>
<evidence type="ECO:0000313" key="3">
    <source>
        <dbReference type="Ensembl" id="ENSMSIP00000009457.1"/>
    </source>
</evidence>
<dbReference type="Ensembl" id="ENSMSIT00000012018.1">
    <property type="protein sequence ID" value="ENSMSIP00000009457.1"/>
    <property type="gene ID" value="ENSMSIG00000008350.1"/>
</dbReference>
<dbReference type="InterPro" id="IPR023578">
    <property type="entry name" value="Ras_GEF_dom_sf"/>
</dbReference>
<dbReference type="GO" id="GO:0005085">
    <property type="term" value="F:guanyl-nucleotide exchange factor activity"/>
    <property type="evidence" value="ECO:0007669"/>
    <property type="project" value="UniProtKB-KW"/>
</dbReference>
<dbReference type="PROSITE" id="PS50212">
    <property type="entry name" value="RASGEF_NTER"/>
    <property type="match status" value="1"/>
</dbReference>
<dbReference type="GeneTree" id="ENSGT00940000155423"/>
<proteinExistence type="predicted"/>
<dbReference type="Pfam" id="PF00618">
    <property type="entry name" value="RasGEF_N"/>
    <property type="match status" value="1"/>
</dbReference>
<evidence type="ECO:0000313" key="4">
    <source>
        <dbReference type="Proteomes" id="UP000694415"/>
    </source>
</evidence>
<dbReference type="InterPro" id="IPR000651">
    <property type="entry name" value="Ras-like_Gua-exchang_fac_N"/>
</dbReference>
<keyword evidence="4" id="KW-1185">Reference proteome</keyword>
<reference evidence="3" key="2">
    <citation type="submission" date="2025-09" db="UniProtKB">
        <authorList>
            <consortium name="Ensembl"/>
        </authorList>
    </citation>
    <scope>IDENTIFICATION</scope>
</reference>
<accession>A0A8C6GNY0</accession>
<dbReference type="PANTHER" id="PTHR46793">
    <property type="entry name" value="1700018F24RIK PROTEIN-RELATED-RELATED"/>
    <property type="match status" value="1"/>
</dbReference>